<dbReference type="EMBL" id="FOSV01000014">
    <property type="protein sequence ID" value="SFL39116.1"/>
    <property type="molecule type" value="Genomic_DNA"/>
</dbReference>
<dbReference type="RefSeq" id="WP_091948557.1">
    <property type="nucleotide sequence ID" value="NZ_FOSV01000014.1"/>
</dbReference>
<dbReference type="PANTHER" id="PTHR43630:SF2">
    <property type="entry name" value="GLYCOSYLTRANSFERASE"/>
    <property type="match status" value="1"/>
</dbReference>
<dbReference type="PANTHER" id="PTHR43630">
    <property type="entry name" value="POLY-BETA-1,6-N-ACETYL-D-GLUCOSAMINE SYNTHASE"/>
    <property type="match status" value="1"/>
</dbReference>
<sequence length="432" mass="47772">MISGFVISYNRARLIETCLRSVRFVDELIVLDMSSTDGTTEIARRFADRVITVPLATHPEGVRALAAAECRGDFVVFLDDDECLSPEAITFLAREGRDPSADVYRLPCRHHILGRHDERAYYWPQRHVRAFRRGGLEFVPTVHAGLRILSDRVCDPSFDARICFHNISHADTGQWVEKMNRYTSVPDRNSSRHAVAMSSPLHFAKSHIAAYAGRVPEGGDPYLEAVAVLRAVYDIVDAIKLWEERQAETGMERFAGFCRDMGARYDALESASGLVTGSEAGCGSRLQLLPGEVIALNAPHAALALIEGWGRREGWGRWTLGPRADLDLCLAARDDGGDVDLVVAARPYFALDQAEATVTARLGDGTQAEWRYRADETGPVSRRIRVRAAYLAAEPVIRLVLEVPGYRRPVPAETGDPRRFGLGVSWIGAESA</sequence>
<keyword evidence="4" id="KW-1185">Reference proteome</keyword>
<dbReference type="InterPro" id="IPR029044">
    <property type="entry name" value="Nucleotide-diphossugar_trans"/>
</dbReference>
<comment type="similarity">
    <text evidence="1">Belongs to the glycosyltransferase 2 family. WaaE/KdtX subfamily.</text>
</comment>
<dbReference type="SUPFAM" id="SSF53448">
    <property type="entry name" value="Nucleotide-diphospho-sugar transferases"/>
    <property type="match status" value="1"/>
</dbReference>
<evidence type="ECO:0000256" key="1">
    <source>
        <dbReference type="ARBA" id="ARBA00038494"/>
    </source>
</evidence>
<protein>
    <submittedName>
        <fullName evidence="3">Glycosyltransferase involved in cell wall bisynthesis</fullName>
    </submittedName>
</protein>
<dbReference type="Pfam" id="PF00535">
    <property type="entry name" value="Glycos_transf_2"/>
    <property type="match status" value="1"/>
</dbReference>
<evidence type="ECO:0000313" key="4">
    <source>
        <dbReference type="Proteomes" id="UP000198804"/>
    </source>
</evidence>
<accession>A0A1I4HCE9</accession>
<evidence type="ECO:0000313" key="3">
    <source>
        <dbReference type="EMBL" id="SFL39116.1"/>
    </source>
</evidence>
<keyword evidence="3" id="KW-0808">Transferase</keyword>
<dbReference type="Proteomes" id="UP000198804">
    <property type="component" value="Unassembled WGS sequence"/>
</dbReference>
<dbReference type="OrthoDB" id="8416156at2"/>
<dbReference type="GO" id="GO:0016740">
    <property type="term" value="F:transferase activity"/>
    <property type="evidence" value="ECO:0007669"/>
    <property type="project" value="UniProtKB-KW"/>
</dbReference>
<name>A0A1I4HCE9_9HYPH</name>
<feature type="domain" description="Glycosyltransferase 2-like" evidence="2">
    <location>
        <begin position="5"/>
        <end position="120"/>
    </location>
</feature>
<organism evidence="3 4">
    <name type="scientific">Methylorubrum salsuginis</name>
    <dbReference type="NCBI Taxonomy" id="414703"/>
    <lineage>
        <taxon>Bacteria</taxon>
        <taxon>Pseudomonadati</taxon>
        <taxon>Pseudomonadota</taxon>
        <taxon>Alphaproteobacteria</taxon>
        <taxon>Hyphomicrobiales</taxon>
        <taxon>Methylobacteriaceae</taxon>
        <taxon>Methylorubrum</taxon>
    </lineage>
</organism>
<proteinExistence type="inferred from homology"/>
<dbReference type="Gene3D" id="3.90.550.10">
    <property type="entry name" value="Spore Coat Polysaccharide Biosynthesis Protein SpsA, Chain A"/>
    <property type="match status" value="1"/>
</dbReference>
<gene>
    <name evidence="3" type="ORF">SAMN04488125_11423</name>
</gene>
<dbReference type="STRING" id="414703.SAMN04488125_11423"/>
<dbReference type="AlphaFoldDB" id="A0A1I4HCE9"/>
<evidence type="ECO:0000259" key="2">
    <source>
        <dbReference type="Pfam" id="PF00535"/>
    </source>
</evidence>
<dbReference type="InterPro" id="IPR001173">
    <property type="entry name" value="Glyco_trans_2-like"/>
</dbReference>
<reference evidence="4" key="1">
    <citation type="submission" date="2016-10" db="EMBL/GenBank/DDBJ databases">
        <authorList>
            <person name="Varghese N."/>
            <person name="Submissions S."/>
        </authorList>
    </citation>
    <scope>NUCLEOTIDE SEQUENCE [LARGE SCALE GENOMIC DNA]</scope>
    <source>
        <strain evidence="4">CGMCC 1.6474</strain>
    </source>
</reference>